<keyword evidence="4" id="KW-1185">Reference proteome</keyword>
<evidence type="ECO:0000313" key="3">
    <source>
        <dbReference type="EMBL" id="PSJ57705.1"/>
    </source>
</evidence>
<comment type="caution">
    <text evidence="3">The sequence shown here is derived from an EMBL/GenBank/DDBJ whole genome shotgun (WGS) entry which is preliminary data.</text>
</comment>
<dbReference type="EMBL" id="PXYK01000016">
    <property type="protein sequence ID" value="PSJ57705.1"/>
    <property type="molecule type" value="Genomic_DNA"/>
</dbReference>
<reference evidence="3 4" key="1">
    <citation type="submission" date="2018-03" db="EMBL/GenBank/DDBJ databases">
        <title>The draft genome of Mesorhizobium sp. 6GN-30.</title>
        <authorList>
            <person name="Liu L."/>
            <person name="Li L."/>
            <person name="Wang T."/>
            <person name="Zhang X."/>
            <person name="Liang L."/>
        </authorList>
    </citation>
    <scope>NUCLEOTIDE SEQUENCE [LARGE SCALE GENOMIC DNA]</scope>
    <source>
        <strain evidence="3 4">6GN30</strain>
    </source>
</reference>
<dbReference type="OrthoDB" id="8442940at2"/>
<keyword evidence="2" id="KW-0472">Membrane</keyword>
<dbReference type="RefSeq" id="WP_106773385.1">
    <property type="nucleotide sequence ID" value="NZ_PXYK01000016.1"/>
</dbReference>
<feature type="compositionally biased region" description="Pro residues" evidence="1">
    <location>
        <begin position="121"/>
        <end position="131"/>
    </location>
</feature>
<feature type="compositionally biased region" description="Low complexity" evidence="1">
    <location>
        <begin position="132"/>
        <end position="142"/>
    </location>
</feature>
<name>A0A2P7S5G3_9HYPH</name>
<evidence type="ECO:0000256" key="1">
    <source>
        <dbReference type="SAM" id="MobiDB-lite"/>
    </source>
</evidence>
<feature type="transmembrane region" description="Helical" evidence="2">
    <location>
        <begin position="231"/>
        <end position="249"/>
    </location>
</feature>
<keyword evidence="2" id="KW-0812">Transmembrane</keyword>
<feature type="compositionally biased region" description="Pro residues" evidence="1">
    <location>
        <begin position="100"/>
        <end position="113"/>
    </location>
</feature>
<feature type="compositionally biased region" description="Low complexity" evidence="1">
    <location>
        <begin position="401"/>
        <end position="413"/>
    </location>
</feature>
<feature type="compositionally biased region" description="Low complexity" evidence="1">
    <location>
        <begin position="374"/>
        <end position="390"/>
    </location>
</feature>
<feature type="compositionally biased region" description="Basic and acidic residues" evidence="1">
    <location>
        <begin position="210"/>
        <end position="226"/>
    </location>
</feature>
<organism evidence="3 4">
    <name type="scientific">Kumtagia ephedrae</name>
    <dbReference type="NCBI Taxonomy" id="2116701"/>
    <lineage>
        <taxon>Bacteria</taxon>
        <taxon>Pseudomonadati</taxon>
        <taxon>Pseudomonadota</taxon>
        <taxon>Alphaproteobacteria</taxon>
        <taxon>Hyphomicrobiales</taxon>
        <taxon>Phyllobacteriaceae</taxon>
        <taxon>Kumtagia</taxon>
    </lineage>
</organism>
<feature type="compositionally biased region" description="Pro residues" evidence="1">
    <location>
        <begin position="163"/>
        <end position="183"/>
    </location>
</feature>
<dbReference type="Proteomes" id="UP000241229">
    <property type="component" value="Unassembled WGS sequence"/>
</dbReference>
<protein>
    <submittedName>
        <fullName evidence="3">Uncharacterized protein</fullName>
    </submittedName>
</protein>
<feature type="region of interest" description="Disordered" evidence="1">
    <location>
        <begin position="261"/>
        <end position="422"/>
    </location>
</feature>
<dbReference type="AlphaFoldDB" id="A0A2P7S5G3"/>
<gene>
    <name evidence="3" type="ORF">C7I84_16885</name>
</gene>
<keyword evidence="2" id="KW-1133">Transmembrane helix</keyword>
<feature type="region of interest" description="Disordered" evidence="1">
    <location>
        <begin position="96"/>
        <end position="229"/>
    </location>
</feature>
<sequence length="607" mass="62912">MADFVAVLKKTLDGLSDTTPQMREKVYEKARITIASKLATMNPPLPDAVIEKQKQALEEAIVKVEGEYARKASDPLAELESVFASLKNPDARAMLREPAKPAPSVQPAPPAKPPVVEKPAPAAPAPKPAPEVTPAAKVPPAETNAPAEKPVATEKKPAVDKAAPPPPPVAKAPIEPEPAPVPPTEWFRPDDGPEDQPFADSQAEPAYPNEQDKRETIEEERPERRRGYGRLAAAAAIVVLLAGGGYAAWQNQDRVRDLLAGAGIPGFAPPSGDTAAAPPAADTPPAPDVAAVAPPAEEPDEAPASPAPAEPAARGPEKFTQRLSPDGTETDPGPAGGAPVIGEGTSIAAVTQPSIPAPDTAQPAEPDQVPPAPDAAATPPSDSPGAAATPPGEPGTPPASPDTAAPATPAPSAEPGQSAEQAVPVGQRAIFYEERTNVADASAESGSIVWSLVQESPGGDLPPEPAIRAEATIPGKDLQLRMTIRRNADQTLPASHIVEMIFLTPQGFEGGSIDNVLRLSLKGSEQEAGSPLLGIPAKIADGFFLIALNDSKPEIEANTNLLRTRAWIDVPVQYKSGRRALFTMEKGIPGAKVFDEALKAWQAASSG</sequence>
<feature type="compositionally biased region" description="Pro residues" evidence="1">
    <location>
        <begin position="391"/>
        <end position="400"/>
    </location>
</feature>
<evidence type="ECO:0000313" key="4">
    <source>
        <dbReference type="Proteomes" id="UP000241229"/>
    </source>
</evidence>
<proteinExistence type="predicted"/>
<evidence type="ECO:0000256" key="2">
    <source>
        <dbReference type="SAM" id="Phobius"/>
    </source>
</evidence>
<feature type="compositionally biased region" description="Low complexity" evidence="1">
    <location>
        <begin position="269"/>
        <end position="280"/>
    </location>
</feature>
<accession>A0A2P7S5G3</accession>